<evidence type="ECO:0000256" key="1">
    <source>
        <dbReference type="ARBA" id="ARBA00023115"/>
    </source>
</evidence>
<dbReference type="InParanoid" id="A0A4R5DIR9"/>
<dbReference type="OrthoDB" id="8221452at2"/>
<dbReference type="CDD" id="cd02440">
    <property type="entry name" value="AdoMet_MTases"/>
    <property type="match status" value="1"/>
</dbReference>
<comment type="caution">
    <text evidence="2">The sequence shown here is derived from an EMBL/GenBank/DDBJ whole genome shotgun (WGS) entry which is preliminary data.</text>
</comment>
<dbReference type="Proteomes" id="UP000294739">
    <property type="component" value="Unassembled WGS sequence"/>
</dbReference>
<protein>
    <submittedName>
        <fullName evidence="2">Spermidine synthase-like protein</fullName>
    </submittedName>
</protein>
<dbReference type="SUPFAM" id="SSF53335">
    <property type="entry name" value="S-adenosyl-L-methionine-dependent methyltransferases"/>
    <property type="match status" value="1"/>
</dbReference>
<dbReference type="GO" id="GO:0006596">
    <property type="term" value="P:polyamine biosynthetic process"/>
    <property type="evidence" value="ECO:0007669"/>
    <property type="project" value="UniProtKB-KW"/>
</dbReference>
<dbReference type="InterPro" id="IPR029063">
    <property type="entry name" value="SAM-dependent_MTases_sf"/>
</dbReference>
<dbReference type="PANTHER" id="PTHR43317">
    <property type="entry name" value="THERMOSPERMINE SYNTHASE ACAULIS5"/>
    <property type="match status" value="1"/>
</dbReference>
<organism evidence="2 3">
    <name type="scientific">Jiangella asiatica</name>
    <dbReference type="NCBI Taxonomy" id="2530372"/>
    <lineage>
        <taxon>Bacteria</taxon>
        <taxon>Bacillati</taxon>
        <taxon>Actinomycetota</taxon>
        <taxon>Actinomycetes</taxon>
        <taxon>Jiangellales</taxon>
        <taxon>Jiangellaceae</taxon>
        <taxon>Jiangella</taxon>
    </lineage>
</organism>
<dbReference type="PANTHER" id="PTHR43317:SF1">
    <property type="entry name" value="THERMOSPERMINE SYNTHASE ACAULIS5"/>
    <property type="match status" value="1"/>
</dbReference>
<accession>A0A4R5DIR9</accession>
<dbReference type="RefSeq" id="WP_131891763.1">
    <property type="nucleotide sequence ID" value="NZ_SMKZ01000004.1"/>
</dbReference>
<dbReference type="AlphaFoldDB" id="A0A4R5DIR9"/>
<evidence type="ECO:0000313" key="2">
    <source>
        <dbReference type="EMBL" id="TDE13986.1"/>
    </source>
</evidence>
<reference evidence="2 3" key="1">
    <citation type="submission" date="2019-03" db="EMBL/GenBank/DDBJ databases">
        <title>Draft genome sequences of novel Actinobacteria.</title>
        <authorList>
            <person name="Sahin N."/>
            <person name="Ay H."/>
            <person name="Saygin H."/>
        </authorList>
    </citation>
    <scope>NUCLEOTIDE SEQUENCE [LARGE SCALE GENOMIC DNA]</scope>
    <source>
        <strain evidence="2 3">5K138</strain>
    </source>
</reference>
<dbReference type="EMBL" id="SMKZ01000004">
    <property type="protein sequence ID" value="TDE13986.1"/>
    <property type="molecule type" value="Genomic_DNA"/>
</dbReference>
<proteinExistence type="predicted"/>
<keyword evidence="1" id="KW-0620">Polyamine biosynthesis</keyword>
<keyword evidence="3" id="KW-1185">Reference proteome</keyword>
<dbReference type="NCBIfam" id="NF037959">
    <property type="entry name" value="MFS_SpdSyn"/>
    <property type="match status" value="1"/>
</dbReference>
<sequence length="276" mass="29826">MPTPRPTGRPRPEQYAGQHDIESGTAELVADRSDPGGWSVLVNGANSSYVHVDDPTRLDFEYMQWIGTVLDAIGVDGAPISAVQVGGAGCTLARYVAATRPGSRQTVFEVDAALATLMRQAFDLKSVPGLRLRAMDGLVGLRRLDPRRADVVIRDAFDGDRVPPHLTTVRFYREVARVLTPGGVYVGNIADTAQVRESRVEAASALEVFTHVALVAEPTQLRGRRYGNVVVVASNARIPDDALVRRLAGGAVRARYVPTERVRELVAGVKPRHDGS</sequence>
<dbReference type="Gene3D" id="3.40.50.150">
    <property type="entry name" value="Vaccinia Virus protein VP39"/>
    <property type="match status" value="1"/>
</dbReference>
<name>A0A4R5DIR9_9ACTN</name>
<evidence type="ECO:0000313" key="3">
    <source>
        <dbReference type="Proteomes" id="UP000294739"/>
    </source>
</evidence>
<gene>
    <name evidence="2" type="ORF">E1269_04335</name>
</gene>